<gene>
    <name evidence="1" type="ORF">TSUD_203290</name>
</gene>
<reference evidence="2" key="1">
    <citation type="journal article" date="2017" name="Front. Plant Sci.">
        <title>Climate Clever Clovers: New Paradigm to Reduce the Environmental Footprint of Ruminants by Breeding Low Methanogenic Forages Utilizing Haplotype Variation.</title>
        <authorList>
            <person name="Kaur P."/>
            <person name="Appels R."/>
            <person name="Bayer P.E."/>
            <person name="Keeble-Gagnere G."/>
            <person name="Wang J."/>
            <person name="Hirakawa H."/>
            <person name="Shirasawa K."/>
            <person name="Vercoe P."/>
            <person name="Stefanova K."/>
            <person name="Durmic Z."/>
            <person name="Nichols P."/>
            <person name="Revell C."/>
            <person name="Isobe S.N."/>
            <person name="Edwards D."/>
            <person name="Erskine W."/>
        </authorList>
    </citation>
    <scope>NUCLEOTIDE SEQUENCE [LARGE SCALE GENOMIC DNA]</scope>
    <source>
        <strain evidence="2">cv. Daliak</strain>
    </source>
</reference>
<dbReference type="Proteomes" id="UP000242715">
    <property type="component" value="Unassembled WGS sequence"/>
</dbReference>
<evidence type="ECO:0000313" key="2">
    <source>
        <dbReference type="Proteomes" id="UP000242715"/>
    </source>
</evidence>
<protein>
    <submittedName>
        <fullName evidence="1">Uncharacterized protein</fullName>
    </submittedName>
</protein>
<evidence type="ECO:0000313" key="1">
    <source>
        <dbReference type="EMBL" id="GAU14680.1"/>
    </source>
</evidence>
<proteinExistence type="predicted"/>
<dbReference type="EMBL" id="DF973146">
    <property type="protein sequence ID" value="GAU14680.1"/>
    <property type="molecule type" value="Genomic_DNA"/>
</dbReference>
<sequence length="137" mass="15442">MDYKDIVFKGVSSAFQLLESKGVIQSQGSKWCNFCKKHLQHELSQCHKDSVTKWLAAMRKKNGAKVNAAKETTQYLGSLVIEPAVNIDSKTTTTIKGFNIISKNKIQHKHNRNFVENFPTQKAKLPHNNNKALGKLC</sequence>
<keyword evidence="2" id="KW-1185">Reference proteome</keyword>
<name>A0A2Z6M3N8_TRISU</name>
<dbReference type="AlphaFoldDB" id="A0A2Z6M3N8"/>
<organism evidence="1 2">
    <name type="scientific">Trifolium subterraneum</name>
    <name type="common">Subterranean clover</name>
    <dbReference type="NCBI Taxonomy" id="3900"/>
    <lineage>
        <taxon>Eukaryota</taxon>
        <taxon>Viridiplantae</taxon>
        <taxon>Streptophyta</taxon>
        <taxon>Embryophyta</taxon>
        <taxon>Tracheophyta</taxon>
        <taxon>Spermatophyta</taxon>
        <taxon>Magnoliopsida</taxon>
        <taxon>eudicotyledons</taxon>
        <taxon>Gunneridae</taxon>
        <taxon>Pentapetalae</taxon>
        <taxon>rosids</taxon>
        <taxon>fabids</taxon>
        <taxon>Fabales</taxon>
        <taxon>Fabaceae</taxon>
        <taxon>Papilionoideae</taxon>
        <taxon>50 kb inversion clade</taxon>
        <taxon>NPAAA clade</taxon>
        <taxon>Hologalegina</taxon>
        <taxon>IRL clade</taxon>
        <taxon>Trifolieae</taxon>
        <taxon>Trifolium</taxon>
    </lineage>
</organism>
<accession>A0A2Z6M3N8</accession>